<organism evidence="2 3">
    <name type="scientific">Gordonia lacunae</name>
    <dbReference type="NCBI Taxonomy" id="417102"/>
    <lineage>
        <taxon>Bacteria</taxon>
        <taxon>Bacillati</taxon>
        <taxon>Actinomycetota</taxon>
        <taxon>Actinomycetes</taxon>
        <taxon>Mycobacteriales</taxon>
        <taxon>Gordoniaceae</taxon>
        <taxon>Gordonia</taxon>
    </lineage>
</organism>
<feature type="domain" description="Transcription regulator PadR N-terminal" evidence="1">
    <location>
        <begin position="10"/>
        <end position="85"/>
    </location>
</feature>
<dbReference type="Gene3D" id="1.10.10.10">
    <property type="entry name" value="Winged helix-like DNA-binding domain superfamily/Winged helix DNA-binding domain"/>
    <property type="match status" value="1"/>
</dbReference>
<keyword evidence="3" id="KW-1185">Reference proteome</keyword>
<evidence type="ECO:0000313" key="3">
    <source>
        <dbReference type="Proteomes" id="UP000194632"/>
    </source>
</evidence>
<dbReference type="OrthoDB" id="1683430at2"/>
<dbReference type="InterPro" id="IPR005149">
    <property type="entry name" value="Tscrpt_reg_PadR_N"/>
</dbReference>
<dbReference type="Proteomes" id="UP000194632">
    <property type="component" value="Unassembled WGS sequence"/>
</dbReference>
<reference evidence="2 3" key="1">
    <citation type="submission" date="2017-05" db="EMBL/GenBank/DDBJ databases">
        <title>Biotechnological potential of actinobacteria isolated from South African environments.</title>
        <authorList>
            <person name="Le Roes-Hill M."/>
            <person name="Prins A."/>
            <person name="Durrell K.A."/>
        </authorList>
    </citation>
    <scope>NUCLEOTIDE SEQUENCE [LARGE SCALE GENOMIC DNA]</scope>
    <source>
        <strain evidence="2">BS2</strain>
    </source>
</reference>
<dbReference type="EMBL" id="NGFO01000030">
    <property type="protein sequence ID" value="OUC76585.1"/>
    <property type="molecule type" value="Genomic_DNA"/>
</dbReference>
<dbReference type="Pfam" id="PF03551">
    <property type="entry name" value="PadR"/>
    <property type="match status" value="1"/>
</dbReference>
<evidence type="ECO:0000259" key="1">
    <source>
        <dbReference type="Pfam" id="PF03551"/>
    </source>
</evidence>
<dbReference type="AlphaFoldDB" id="A0A243Q596"/>
<evidence type="ECO:0000313" key="2">
    <source>
        <dbReference type="EMBL" id="OUC76585.1"/>
    </source>
</evidence>
<accession>A0A243Q596</accession>
<dbReference type="RefSeq" id="WP_086537130.1">
    <property type="nucleotide sequence ID" value="NZ_NGFO01000030.1"/>
</dbReference>
<dbReference type="InterPro" id="IPR036390">
    <property type="entry name" value="WH_DNA-bd_sf"/>
</dbReference>
<dbReference type="PANTHER" id="PTHR43252">
    <property type="entry name" value="TRANSCRIPTIONAL REGULATOR YQJI"/>
    <property type="match status" value="1"/>
</dbReference>
<proteinExistence type="predicted"/>
<sequence>MRLTSAELTVLGLIVERPRHGYDLEQVIDQRGIRQWTDIGFSSIYYVLAKLEKRDLIEATEANEGRPGVKSRRVLQATAKGRQVAADETVAFIADLRAVPHPVLVGVANSALVSAHTYDDALRSRLIQLQARIASVREAERSQAPLPRPAREVFSYSLNLLEAERSWLAERVQVSDD</sequence>
<dbReference type="PANTHER" id="PTHR43252:SF2">
    <property type="entry name" value="TRANSCRIPTION REGULATOR, PADR-LIKE FAMILY"/>
    <property type="match status" value="1"/>
</dbReference>
<protein>
    <submittedName>
        <fullName evidence="2">PadR family transcriptional regulator</fullName>
    </submittedName>
</protein>
<name>A0A243Q596_9ACTN</name>
<dbReference type="SUPFAM" id="SSF46785">
    <property type="entry name" value="Winged helix' DNA-binding domain"/>
    <property type="match status" value="1"/>
</dbReference>
<comment type="caution">
    <text evidence="2">The sequence shown here is derived from an EMBL/GenBank/DDBJ whole genome shotgun (WGS) entry which is preliminary data.</text>
</comment>
<dbReference type="InterPro" id="IPR036388">
    <property type="entry name" value="WH-like_DNA-bd_sf"/>
</dbReference>
<gene>
    <name evidence="2" type="ORF">CA982_20960</name>
</gene>
<dbReference type="STRING" id="417102.CA982_20960"/>